<organism evidence="2 4">
    <name type="scientific">Budvicia aquatica</name>
    <dbReference type="NCBI Taxonomy" id="82979"/>
    <lineage>
        <taxon>Bacteria</taxon>
        <taxon>Pseudomonadati</taxon>
        <taxon>Pseudomonadota</taxon>
        <taxon>Gammaproteobacteria</taxon>
        <taxon>Enterobacterales</taxon>
        <taxon>Budviciaceae</taxon>
        <taxon>Budvicia</taxon>
    </lineage>
</organism>
<dbReference type="EMBL" id="CAADJA010000002">
    <property type="protein sequence ID" value="VFS51117.1"/>
    <property type="molecule type" value="Genomic_DNA"/>
</dbReference>
<dbReference type="OrthoDB" id="6628719at2"/>
<dbReference type="AlphaFoldDB" id="A0A2C6DL07"/>
<dbReference type="STRING" id="1111728.GCA_000427805_02318"/>
<dbReference type="Proteomes" id="UP000224974">
    <property type="component" value="Unassembled WGS sequence"/>
</dbReference>
<keyword evidence="4" id="KW-1185">Reference proteome</keyword>
<evidence type="ECO:0000313" key="4">
    <source>
        <dbReference type="Proteomes" id="UP000224974"/>
    </source>
</evidence>
<reference evidence="4" key="1">
    <citation type="submission" date="2017-09" db="EMBL/GenBank/DDBJ databases">
        <title>FDA dAtabase for Regulatory Grade micrObial Sequences (FDA-ARGOS): Supporting development and validation of Infectious Disease Dx tests.</title>
        <authorList>
            <person name="Minogue T."/>
            <person name="Wolcott M."/>
            <person name="Wasieloski L."/>
            <person name="Aguilar W."/>
            <person name="Moore D."/>
            <person name="Tallon L."/>
            <person name="Sadzewicz L."/>
            <person name="Ott S."/>
            <person name="Zhao X."/>
            <person name="Nagaraj S."/>
            <person name="Vavikolanu K."/>
            <person name="Aluvathingal J."/>
            <person name="Nadendla S."/>
            <person name="Sichtig H."/>
        </authorList>
    </citation>
    <scope>NUCLEOTIDE SEQUENCE [LARGE SCALE GENOMIC DNA]</scope>
    <source>
        <strain evidence="4">FDAARGOS_387</strain>
    </source>
</reference>
<evidence type="ECO:0000259" key="1">
    <source>
        <dbReference type="Pfam" id="PF09346"/>
    </source>
</evidence>
<name>A0A2C6DL07_9GAMM</name>
<dbReference type="Gene3D" id="3.40.1580.10">
    <property type="entry name" value="SMI1/KNR4-like"/>
    <property type="match status" value="1"/>
</dbReference>
<evidence type="ECO:0000313" key="2">
    <source>
        <dbReference type="EMBL" id="PHI30998.1"/>
    </source>
</evidence>
<dbReference type="Pfam" id="PF09346">
    <property type="entry name" value="SMI1_KNR4"/>
    <property type="match status" value="1"/>
</dbReference>
<dbReference type="SUPFAM" id="SSF160631">
    <property type="entry name" value="SMI1/KNR4-like"/>
    <property type="match status" value="1"/>
</dbReference>
<sequence length="181" mass="20548">MLLTVEDIEGRLSTKFSAFNGELDDLKLLRPTEPVLGIEQMEKQLGIQLPEDFLSFIMAYNIDNLSLGRVAFGCGKSYPSFIIEMNQYNGFNHWWLGDNRPEGIVVIAISDPYTILLNTLDKRVYAMTSESTMDEFELVATNFNLFIRALGSLFLNTATVDEIRKEVGADSRTEFWQIMAV</sequence>
<dbReference type="Proteomes" id="UP000373449">
    <property type="component" value="Unassembled WGS sequence"/>
</dbReference>
<accession>A0A2C6DL07</accession>
<protein>
    <submittedName>
        <fullName evidence="2">Nuclease</fullName>
    </submittedName>
</protein>
<reference evidence="2" key="2">
    <citation type="submission" date="2017-09" db="EMBL/GenBank/DDBJ databases">
        <title>FDA dAtabase for Regulatory Grade micrObial Sequences (FDA-ARGOS): Supporting development and validation of Infectious Disease Dx tests.</title>
        <authorList>
            <person name="Minogue T."/>
            <person name="Wolcott M."/>
            <person name="Wasieloski L."/>
            <person name="Aguilar W."/>
            <person name="Moore D."/>
            <person name="Tallon L.J."/>
            <person name="Sadzewicz L."/>
            <person name="Ott S."/>
            <person name="Zhao X."/>
            <person name="Nagaraj S."/>
            <person name="Vavikolanu K."/>
            <person name="Aluvathingal J."/>
            <person name="Nadendla S."/>
            <person name="Sichtig H."/>
        </authorList>
    </citation>
    <scope>NUCLEOTIDE SEQUENCE</scope>
    <source>
        <strain evidence="2">FDAARGOS_387</strain>
    </source>
</reference>
<evidence type="ECO:0000313" key="5">
    <source>
        <dbReference type="Proteomes" id="UP000373449"/>
    </source>
</evidence>
<dbReference type="InterPro" id="IPR037883">
    <property type="entry name" value="Knr4/Smi1-like_sf"/>
</dbReference>
<dbReference type="RefSeq" id="WP_029095026.1">
    <property type="nucleotide sequence ID" value="NZ_CAADJA010000002.1"/>
</dbReference>
<gene>
    <name evidence="2" type="ORF">CRN84_17500</name>
    <name evidence="3" type="ORF">NCTC12282_04854</name>
</gene>
<reference evidence="3 5" key="3">
    <citation type="submission" date="2019-03" db="EMBL/GenBank/DDBJ databases">
        <authorList>
            <consortium name="Pathogen Informatics"/>
        </authorList>
    </citation>
    <scope>NUCLEOTIDE SEQUENCE [LARGE SCALE GENOMIC DNA]</scope>
    <source>
        <strain evidence="3 5">NCTC12282</strain>
    </source>
</reference>
<feature type="domain" description="Knr4/Smi1-like" evidence="1">
    <location>
        <begin position="38"/>
        <end position="148"/>
    </location>
</feature>
<proteinExistence type="predicted"/>
<evidence type="ECO:0000313" key="3">
    <source>
        <dbReference type="EMBL" id="VFS51117.1"/>
    </source>
</evidence>
<dbReference type="InterPro" id="IPR018958">
    <property type="entry name" value="Knr4/Smi1-like_dom"/>
</dbReference>
<dbReference type="EMBL" id="PDDX01000001">
    <property type="protein sequence ID" value="PHI30998.1"/>
    <property type="molecule type" value="Genomic_DNA"/>
</dbReference>